<dbReference type="PROSITE" id="PS51420">
    <property type="entry name" value="RHO"/>
    <property type="match status" value="1"/>
</dbReference>
<evidence type="ECO:0000256" key="5">
    <source>
        <dbReference type="ARBA" id="ARBA00023054"/>
    </source>
</evidence>
<dbReference type="PROSITE" id="PS00018">
    <property type="entry name" value="EF_HAND_1"/>
    <property type="match status" value="1"/>
</dbReference>
<dbReference type="InterPro" id="IPR005225">
    <property type="entry name" value="Small_GTP-bd"/>
</dbReference>
<dbReference type="KEGG" id="pmrn:116940943"/>
<dbReference type="GO" id="GO:0005509">
    <property type="term" value="F:calcium ion binding"/>
    <property type="evidence" value="ECO:0007669"/>
    <property type="project" value="InterPro"/>
</dbReference>
<evidence type="ECO:0000313" key="10">
    <source>
        <dbReference type="Proteomes" id="UP001318040"/>
    </source>
</evidence>
<dbReference type="InterPro" id="IPR001806">
    <property type="entry name" value="Small_GTPase"/>
</dbReference>
<dbReference type="RefSeq" id="XP_032807251.1">
    <property type="nucleotide sequence ID" value="XM_032951360.1"/>
</dbReference>
<evidence type="ECO:0000256" key="4">
    <source>
        <dbReference type="ARBA" id="ARBA00022837"/>
    </source>
</evidence>
<keyword evidence="3" id="KW-0547">Nucleotide-binding</keyword>
<sequence length="746" mass="83364">MGDQVDLATLFRKCDVRGTGRLEYEDFKRLCRDLGVESHEVPALFQSLDSDRDGAISYGDFEDGFRNVSEGSDETGRSASLRRLSSVSYSNFSTTSSTSPFASSPAGRLASLPPVAASSPVKSPLRRKRSWRDFEDQCGENVRYLPNSWVHASELHSQLSQVGDENLQLLYEGVLSNFLSDIKRRVTDNEDVNYQLKRIQEQSAFHQNEMEAEMEERVATTETRVRNEEKARAEALIAEMRRRHDDEVTELQAALERVNEIQSDKKAVNKHDEIIELKMKINEMTMENQQMKRNLLEAQTNLTVLQSELDTVKTESTSQRLNLEREQALIRQHEEERQEFTRQIDMLRSAHRKMNDSNDGLRAVLENSMSQARANGSPRSQSPSPVPGARHSSPRVTRKVTGTPVRLPVPSRHPQQHSSSHYSGDEDDFSASSLSDSALEEEGGPSCVDSGLSTMRESGEAPWGAARRPRGQAAALHRNGFRGSVSSEASAVDVPDMEDEESERMLRGVRDARPLSRTPSNASSRRTIRAFGKDKDALSGSGGSGRVGRVYKIVLAGDASVGKSSFLMRLCKNEFDGNTCSTLGVDFQMKSLVVDGEETTLQLWDTAGQERFRSIAKSYFRRAHGVLLLYDVTCHESFKNVREWVDNVQDAVERSVPIMIVGNKTDLRPHDGAPNRSYVSTSQGEMLAMSYRSLFCETSAKDGDNVVEAVLHLARDVRRFAGKDPDQSVTDLTQQGNKEKSKCCDF</sequence>
<dbReference type="SMART" id="SM00174">
    <property type="entry name" value="RHO"/>
    <property type="match status" value="1"/>
</dbReference>
<feature type="compositionally biased region" description="Basic and acidic residues" evidence="8">
    <location>
        <begin position="503"/>
        <end position="514"/>
    </location>
</feature>
<dbReference type="PANTHER" id="PTHR47977">
    <property type="entry name" value="RAS-RELATED PROTEIN RAB"/>
    <property type="match status" value="1"/>
</dbReference>
<dbReference type="SMART" id="SM00176">
    <property type="entry name" value="RAN"/>
    <property type="match status" value="1"/>
</dbReference>
<feature type="domain" description="EF-hand" evidence="9">
    <location>
        <begin position="2"/>
        <end position="37"/>
    </location>
</feature>
<dbReference type="GO" id="GO:0005525">
    <property type="term" value="F:GTP binding"/>
    <property type="evidence" value="ECO:0007669"/>
    <property type="project" value="UniProtKB-KW"/>
</dbReference>
<feature type="coiled-coil region" evidence="7">
    <location>
        <begin position="196"/>
        <end position="350"/>
    </location>
</feature>
<dbReference type="CDD" id="cd00154">
    <property type="entry name" value="Rab"/>
    <property type="match status" value="1"/>
</dbReference>
<dbReference type="SUPFAM" id="SSF47473">
    <property type="entry name" value="EF-hand"/>
    <property type="match status" value="1"/>
</dbReference>
<feature type="compositionally biased region" description="Low complexity" evidence="8">
    <location>
        <begin position="461"/>
        <end position="475"/>
    </location>
</feature>
<dbReference type="Pfam" id="PF00071">
    <property type="entry name" value="Ras"/>
    <property type="match status" value="1"/>
</dbReference>
<feature type="region of interest" description="Disordered" evidence="8">
    <location>
        <begin position="370"/>
        <end position="527"/>
    </location>
</feature>
<organism evidence="10 11">
    <name type="scientific">Petromyzon marinus</name>
    <name type="common">Sea lamprey</name>
    <dbReference type="NCBI Taxonomy" id="7757"/>
    <lineage>
        <taxon>Eukaryota</taxon>
        <taxon>Metazoa</taxon>
        <taxon>Chordata</taxon>
        <taxon>Craniata</taxon>
        <taxon>Vertebrata</taxon>
        <taxon>Cyclostomata</taxon>
        <taxon>Hyperoartia</taxon>
        <taxon>Petromyzontiformes</taxon>
        <taxon>Petromyzontidae</taxon>
        <taxon>Petromyzon</taxon>
    </lineage>
</organism>
<name>A0AAJ7SX40_PETMA</name>
<dbReference type="InterPro" id="IPR011992">
    <property type="entry name" value="EF-hand-dom_pair"/>
</dbReference>
<accession>A0AAJ7SX40</accession>
<dbReference type="NCBIfam" id="TIGR00231">
    <property type="entry name" value="small_GTP"/>
    <property type="match status" value="1"/>
</dbReference>
<dbReference type="PROSITE" id="PS51417">
    <property type="entry name" value="ARF"/>
    <property type="match status" value="1"/>
</dbReference>
<comment type="subcellular location">
    <subcellularLocation>
        <location evidence="1">Cytoplasm</location>
    </subcellularLocation>
</comment>
<dbReference type="InterPro" id="IPR050227">
    <property type="entry name" value="Rab"/>
</dbReference>
<dbReference type="PRINTS" id="PR00449">
    <property type="entry name" value="RASTRNSFRMNG"/>
</dbReference>
<keyword evidence="2" id="KW-0963">Cytoplasm</keyword>
<dbReference type="Proteomes" id="UP001318040">
    <property type="component" value="Chromosome 1"/>
</dbReference>
<dbReference type="GO" id="GO:0003924">
    <property type="term" value="F:GTPase activity"/>
    <property type="evidence" value="ECO:0007669"/>
    <property type="project" value="InterPro"/>
</dbReference>
<evidence type="ECO:0000256" key="2">
    <source>
        <dbReference type="ARBA" id="ARBA00022490"/>
    </source>
</evidence>
<dbReference type="InterPro" id="IPR027417">
    <property type="entry name" value="P-loop_NTPase"/>
</dbReference>
<dbReference type="SMART" id="SM00173">
    <property type="entry name" value="RAS"/>
    <property type="match status" value="1"/>
</dbReference>
<dbReference type="PROSITE" id="PS51421">
    <property type="entry name" value="RAS"/>
    <property type="match status" value="1"/>
</dbReference>
<keyword evidence="10" id="KW-1185">Reference proteome</keyword>
<dbReference type="FunFam" id="3.40.50.300:FF:001348">
    <property type="entry name" value="Ras and EF-hand domain-containing protein"/>
    <property type="match status" value="1"/>
</dbReference>
<dbReference type="Gene3D" id="3.40.50.300">
    <property type="entry name" value="P-loop containing nucleotide triphosphate hydrolases"/>
    <property type="match status" value="1"/>
</dbReference>
<feature type="region of interest" description="Disordered" evidence="8">
    <location>
        <begin position="90"/>
        <end position="122"/>
    </location>
</feature>
<evidence type="ECO:0000259" key="9">
    <source>
        <dbReference type="PROSITE" id="PS50222"/>
    </source>
</evidence>
<dbReference type="Pfam" id="PF13499">
    <property type="entry name" value="EF-hand_7"/>
    <property type="match status" value="1"/>
</dbReference>
<protein>
    <submittedName>
        <fullName evidence="11">Ras and EF-hand domain-containing protein homolog</fullName>
    </submittedName>
</protein>
<dbReference type="Gene3D" id="1.10.238.10">
    <property type="entry name" value="EF-hand"/>
    <property type="match status" value="1"/>
</dbReference>
<evidence type="ECO:0000256" key="8">
    <source>
        <dbReference type="SAM" id="MobiDB-lite"/>
    </source>
</evidence>
<dbReference type="AlphaFoldDB" id="A0AAJ7SX40"/>
<evidence type="ECO:0000313" key="11">
    <source>
        <dbReference type="RefSeq" id="XP_032807251.1"/>
    </source>
</evidence>
<dbReference type="SMART" id="SM00054">
    <property type="entry name" value="EFh"/>
    <property type="match status" value="2"/>
</dbReference>
<evidence type="ECO:0000256" key="6">
    <source>
        <dbReference type="ARBA" id="ARBA00023134"/>
    </source>
</evidence>
<dbReference type="SMART" id="SM00175">
    <property type="entry name" value="RAB"/>
    <property type="match status" value="1"/>
</dbReference>
<dbReference type="SUPFAM" id="SSF52540">
    <property type="entry name" value="P-loop containing nucleoside triphosphate hydrolases"/>
    <property type="match status" value="1"/>
</dbReference>
<dbReference type="InterPro" id="IPR002048">
    <property type="entry name" value="EF_hand_dom"/>
</dbReference>
<keyword evidence="6" id="KW-0342">GTP-binding</keyword>
<dbReference type="PROSITE" id="PS50222">
    <property type="entry name" value="EF_HAND_2"/>
    <property type="match status" value="2"/>
</dbReference>
<dbReference type="InterPro" id="IPR018247">
    <property type="entry name" value="EF_Hand_1_Ca_BS"/>
</dbReference>
<gene>
    <name evidence="11" type="primary">LOC116940943</name>
</gene>
<keyword evidence="4" id="KW-0106">Calcium</keyword>
<dbReference type="GO" id="GO:0005737">
    <property type="term" value="C:cytoplasm"/>
    <property type="evidence" value="ECO:0007669"/>
    <property type="project" value="UniProtKB-SubCell"/>
</dbReference>
<feature type="compositionally biased region" description="Polar residues" evidence="8">
    <location>
        <begin position="370"/>
        <end position="383"/>
    </location>
</feature>
<evidence type="ECO:0000256" key="7">
    <source>
        <dbReference type="SAM" id="Coils"/>
    </source>
</evidence>
<evidence type="ECO:0000256" key="3">
    <source>
        <dbReference type="ARBA" id="ARBA00022741"/>
    </source>
</evidence>
<keyword evidence="5 7" id="KW-0175">Coiled coil</keyword>
<dbReference type="PROSITE" id="PS51419">
    <property type="entry name" value="RAB"/>
    <property type="match status" value="1"/>
</dbReference>
<feature type="domain" description="EF-hand" evidence="9">
    <location>
        <begin position="43"/>
        <end position="71"/>
    </location>
</feature>
<feature type="compositionally biased region" description="Low complexity" evidence="8">
    <location>
        <begin position="408"/>
        <end position="422"/>
    </location>
</feature>
<evidence type="ECO:0000256" key="1">
    <source>
        <dbReference type="ARBA" id="ARBA00004496"/>
    </source>
</evidence>
<reference evidence="11" key="1">
    <citation type="submission" date="2025-08" db="UniProtKB">
        <authorList>
            <consortium name="RefSeq"/>
        </authorList>
    </citation>
    <scope>IDENTIFICATION</scope>
    <source>
        <tissue evidence="11">Sperm</tissue>
    </source>
</reference>
<proteinExistence type="predicted"/>